<dbReference type="Proteomes" id="UP000187485">
    <property type="component" value="Unassembled WGS sequence"/>
</dbReference>
<keyword evidence="3" id="KW-1185">Reference proteome</keyword>
<evidence type="ECO:0000313" key="2">
    <source>
        <dbReference type="EMBL" id="GAV23650.1"/>
    </source>
</evidence>
<organism evidence="2 3">
    <name type="scientific">Carboxydothermus pertinax</name>
    <dbReference type="NCBI Taxonomy" id="870242"/>
    <lineage>
        <taxon>Bacteria</taxon>
        <taxon>Bacillati</taxon>
        <taxon>Bacillota</taxon>
        <taxon>Clostridia</taxon>
        <taxon>Thermoanaerobacterales</taxon>
        <taxon>Thermoanaerobacteraceae</taxon>
        <taxon>Carboxydothermus</taxon>
    </lineage>
</organism>
<dbReference type="OrthoDB" id="159408at2"/>
<feature type="domain" description="DUF3786" evidence="1">
    <location>
        <begin position="22"/>
        <end position="189"/>
    </location>
</feature>
<protein>
    <recommendedName>
        <fullName evidence="1">DUF3786 domain-containing protein</fullName>
    </recommendedName>
</protein>
<name>A0A1L8CXL3_9THEO</name>
<reference evidence="3" key="1">
    <citation type="submission" date="2016-12" db="EMBL/GenBank/DDBJ databases">
        <title>Draft Genome Sequences od Carboxydothermus pertinax and islandicus, Hydrogenogenic Carboxydotrophic Bacteria.</title>
        <authorList>
            <person name="Fukuyama Y."/>
            <person name="Ohmae K."/>
            <person name="Yoneda Y."/>
            <person name="Yoshida T."/>
            <person name="Sako Y."/>
        </authorList>
    </citation>
    <scope>NUCLEOTIDE SEQUENCE [LARGE SCALE GENOMIC DNA]</scope>
    <source>
        <strain evidence="3">Ug1</strain>
    </source>
</reference>
<dbReference type="Pfam" id="PF12654">
    <property type="entry name" value="DUF3786"/>
    <property type="match status" value="1"/>
</dbReference>
<gene>
    <name evidence="2" type="ORF">cpu_21600</name>
</gene>
<dbReference type="STRING" id="870242.cpu_21600"/>
<evidence type="ECO:0000259" key="1">
    <source>
        <dbReference type="Pfam" id="PF12654"/>
    </source>
</evidence>
<sequence length="194" mass="22206">MGTPYQLDRTLEFAKQKFAELDPKLMAQNAGAILLQNQIILPYFNDMVKVNWPDADFFQELSLQEKILVLHYLTTAIDLPPLGKWVGFSELKDGLLYLEPFRKRTTNLLVKVYGKEPEKLAQKAKALGAKFSDKGDVSFQLKILPKIELFIVFWAEDEEFAANANILFDARARLYLEIEDLVQLASIVVLKLIK</sequence>
<dbReference type="InterPro" id="IPR024264">
    <property type="entry name" value="DUF3786"/>
</dbReference>
<comment type="caution">
    <text evidence="2">The sequence shown here is derived from an EMBL/GenBank/DDBJ whole genome shotgun (WGS) entry which is preliminary data.</text>
</comment>
<accession>A0A1L8CXL3</accession>
<dbReference type="EMBL" id="BDJK01000055">
    <property type="protein sequence ID" value="GAV23650.1"/>
    <property type="molecule type" value="Genomic_DNA"/>
</dbReference>
<evidence type="ECO:0000313" key="3">
    <source>
        <dbReference type="Proteomes" id="UP000187485"/>
    </source>
</evidence>
<dbReference type="AlphaFoldDB" id="A0A1L8CXL3"/>
<proteinExistence type="predicted"/>
<dbReference type="RefSeq" id="WP_075860043.1">
    <property type="nucleotide sequence ID" value="NZ_BDJK01000055.1"/>
</dbReference>